<dbReference type="PANTHER" id="PTHR31302">
    <property type="entry name" value="TRANSMEMBRANE PROTEIN WITH METALLOPHOSPHOESTERASE DOMAIN-RELATED"/>
    <property type="match status" value="1"/>
</dbReference>
<comment type="caution">
    <text evidence="2">The sequence shown here is derived from an EMBL/GenBank/DDBJ whole genome shotgun (WGS) entry which is preliminary data.</text>
</comment>
<protein>
    <submittedName>
        <fullName evidence="2">Metallophosphoesterase</fullName>
    </submittedName>
</protein>
<dbReference type="InterPro" id="IPR029052">
    <property type="entry name" value="Metallo-depent_PP-like"/>
</dbReference>
<name>A0AA42DQV2_9FIRM</name>
<dbReference type="Gene3D" id="3.60.21.10">
    <property type="match status" value="1"/>
</dbReference>
<dbReference type="InterPro" id="IPR004843">
    <property type="entry name" value="Calcineurin-like_PHP"/>
</dbReference>
<dbReference type="AlphaFoldDB" id="A0AA42DQV2"/>
<dbReference type="EMBL" id="JAQIFT010000068">
    <property type="protein sequence ID" value="MDA3733673.1"/>
    <property type="molecule type" value="Genomic_DNA"/>
</dbReference>
<evidence type="ECO:0000313" key="3">
    <source>
        <dbReference type="Proteomes" id="UP001169242"/>
    </source>
</evidence>
<organism evidence="2 3">
    <name type="scientific">Holtiella tumoricola</name>
    <dbReference type="NCBI Taxonomy" id="3018743"/>
    <lineage>
        <taxon>Bacteria</taxon>
        <taxon>Bacillati</taxon>
        <taxon>Bacillota</taxon>
        <taxon>Clostridia</taxon>
        <taxon>Lachnospirales</taxon>
        <taxon>Cellulosilyticaceae</taxon>
        <taxon>Holtiella</taxon>
    </lineage>
</organism>
<accession>A0AA42DQV2</accession>
<dbReference type="InterPro" id="IPR051158">
    <property type="entry name" value="Metallophosphoesterase_sf"/>
</dbReference>
<evidence type="ECO:0000313" key="2">
    <source>
        <dbReference type="EMBL" id="MDA3733673.1"/>
    </source>
</evidence>
<sequence>MKIYAIGDLHLALSTDKPMEVFGPKWENHVTRLTACWKQLITDKDIVILCGDLSWAMKLNEAKVDLDFIDQLPGKKICIKGNHDYWWEKIGVLNTLYDSIYFIQNTAYKVGRYAICGTRGWMHFDDASQEDKKIYLREQERLKLSLQDGIKKGAEEIIVALHYPPTNDKREDSPFTALIEQYPVRQVMYGHLHDETGWEKALKGSYNERMYHLVAADYLEFCPKLILEITE</sequence>
<dbReference type="PIRSF" id="PIRSF033094">
    <property type="entry name" value="Pesterase_CT488"/>
    <property type="match status" value="1"/>
</dbReference>
<dbReference type="RefSeq" id="WP_271013442.1">
    <property type="nucleotide sequence ID" value="NZ_JAQIFT010000068.1"/>
</dbReference>
<evidence type="ECO:0000259" key="1">
    <source>
        <dbReference type="Pfam" id="PF00149"/>
    </source>
</evidence>
<keyword evidence="3" id="KW-1185">Reference proteome</keyword>
<reference evidence="2" key="1">
    <citation type="journal article" date="2023" name="Int. J. Syst. Evol. Microbiol.">
        <title>&lt;i&gt;Holtiella tumoricola&lt;/i&gt; gen. nov. sp. nov., isolated from a human clinical sample.</title>
        <authorList>
            <person name="Allen-Vercoe E."/>
            <person name="Daigneault M.C."/>
            <person name="Vancuren S.J."/>
            <person name="Cochrane K."/>
            <person name="O'Neal L.L."/>
            <person name="Sankaranarayanan K."/>
            <person name="Lawson P.A."/>
        </authorList>
    </citation>
    <scope>NUCLEOTIDE SEQUENCE</scope>
    <source>
        <strain evidence="2">CC70A</strain>
    </source>
</reference>
<proteinExistence type="predicted"/>
<dbReference type="GO" id="GO:0016787">
    <property type="term" value="F:hydrolase activity"/>
    <property type="evidence" value="ECO:0007669"/>
    <property type="project" value="InterPro"/>
</dbReference>
<gene>
    <name evidence="2" type="ORF">PBV87_19570</name>
</gene>
<dbReference type="PANTHER" id="PTHR31302:SF22">
    <property type="entry name" value="PHOSPHOESTERASE"/>
    <property type="match status" value="1"/>
</dbReference>
<dbReference type="SUPFAM" id="SSF56300">
    <property type="entry name" value="Metallo-dependent phosphatases"/>
    <property type="match status" value="1"/>
</dbReference>
<dbReference type="Proteomes" id="UP001169242">
    <property type="component" value="Unassembled WGS sequence"/>
</dbReference>
<dbReference type="InterPro" id="IPR014578">
    <property type="entry name" value="Pesterase_CT488"/>
</dbReference>
<dbReference type="Pfam" id="PF00149">
    <property type="entry name" value="Metallophos"/>
    <property type="match status" value="1"/>
</dbReference>
<feature type="domain" description="Calcineurin-like phosphoesterase" evidence="1">
    <location>
        <begin position="1"/>
        <end position="194"/>
    </location>
</feature>